<reference evidence="3" key="1">
    <citation type="submission" date="2013-09" db="EMBL/GenBank/DDBJ databases">
        <title>The Genome Sequence of Anopheles culicifacies species A.</title>
        <authorList>
            <consortium name="The Broad Institute Genomics Platform"/>
            <person name="Neafsey D.E."/>
            <person name="Besansky N."/>
            <person name="Howell P."/>
            <person name="Walton C."/>
            <person name="Young S.K."/>
            <person name="Zeng Q."/>
            <person name="Gargeya S."/>
            <person name="Fitzgerald M."/>
            <person name="Haas B."/>
            <person name="Abouelleil A."/>
            <person name="Allen A.W."/>
            <person name="Alvarado L."/>
            <person name="Arachchi H.M."/>
            <person name="Berlin A.M."/>
            <person name="Chapman S.B."/>
            <person name="Gainer-Dewar J."/>
            <person name="Goldberg J."/>
            <person name="Griggs A."/>
            <person name="Gujja S."/>
            <person name="Hansen M."/>
            <person name="Howarth C."/>
            <person name="Imamovic A."/>
            <person name="Ireland A."/>
            <person name="Larimer J."/>
            <person name="McCowan C."/>
            <person name="Murphy C."/>
            <person name="Pearson M."/>
            <person name="Poon T.W."/>
            <person name="Priest M."/>
            <person name="Roberts A."/>
            <person name="Saif S."/>
            <person name="Shea T."/>
            <person name="Sisk P."/>
            <person name="Sykes S."/>
            <person name="Wortman J."/>
            <person name="Nusbaum C."/>
            <person name="Birren B."/>
        </authorList>
    </citation>
    <scope>NUCLEOTIDE SEQUENCE [LARGE SCALE GENOMIC DNA]</scope>
    <source>
        <strain evidence="3">A-37</strain>
    </source>
</reference>
<dbReference type="EMBL" id="AXCM01015599">
    <property type="status" value="NOT_ANNOTATED_CDS"/>
    <property type="molecule type" value="Genomic_DNA"/>
</dbReference>
<evidence type="ECO:0000313" key="3">
    <source>
        <dbReference type="Proteomes" id="UP000075883"/>
    </source>
</evidence>
<dbReference type="PANTHER" id="PTHR33053">
    <property type="entry name" value="PROTEIN, PUTATIVE-RELATED"/>
    <property type="match status" value="1"/>
</dbReference>
<dbReference type="PANTHER" id="PTHR33053:SF9">
    <property type="entry name" value="AGAP000105-PA"/>
    <property type="match status" value="1"/>
</dbReference>
<reference evidence="2" key="2">
    <citation type="submission" date="2020-05" db="UniProtKB">
        <authorList>
            <consortium name="EnsemblMetazoa"/>
        </authorList>
    </citation>
    <scope>IDENTIFICATION</scope>
    <source>
        <strain evidence="2">A-37</strain>
    </source>
</reference>
<dbReference type="VEuPathDB" id="VectorBase:ACUA025939"/>
<name>A0A182MTJ7_9DIPT</name>
<proteinExistence type="predicted"/>
<dbReference type="Proteomes" id="UP000075883">
    <property type="component" value="Unassembled WGS sequence"/>
</dbReference>
<dbReference type="EnsemblMetazoa" id="ACUA025939-RA">
    <property type="protein sequence ID" value="ACUA025939-PA"/>
    <property type="gene ID" value="ACUA025939"/>
</dbReference>
<feature type="region of interest" description="Disordered" evidence="1">
    <location>
        <begin position="78"/>
        <end position="104"/>
    </location>
</feature>
<dbReference type="AlphaFoldDB" id="A0A182MTJ7"/>
<evidence type="ECO:0000256" key="1">
    <source>
        <dbReference type="SAM" id="MobiDB-lite"/>
    </source>
</evidence>
<feature type="compositionally biased region" description="Acidic residues" evidence="1">
    <location>
        <begin position="78"/>
        <end position="92"/>
    </location>
</feature>
<sequence length="405" mass="43852">MSAKRMRKTGQIYKIIKANNAQLEAELFGESSSFGANNIPVATTYEDLEQISNHSFDEDIEEEEEEITDWLISDEFDNIESNDNDANDEVESSLDNVQEPTDEEEPFEEVIKQWALKTYQTHQAINGLLAILRARTNYTLPKDARTLLGTQQSGKDIVPIEGGEFWFPGVRSVLNRHFRNVQPNVSSFSLNLSFDGLPLNKSTRKQFWPILMSIQELPEVPVLMVGNFYGFTKPKSVEQYLRPLVSELNEMIQNGIVIADKLIQVRVRAIVADSPARAFIKAGTSCRAGVALMDLPTINPAGRGTPCADPVAGTSCRAGVALVDLPTTDPAGRGTPCADPVAGTSCRAGVALMDLLTINPAGRGTPCADPVAGTSCRAGVALMDLPTNDPAGLETPCAVLLAGTT</sequence>
<protein>
    <submittedName>
        <fullName evidence="2">Uncharacterized protein</fullName>
    </submittedName>
</protein>
<evidence type="ECO:0000313" key="2">
    <source>
        <dbReference type="EnsemblMetazoa" id="ACUA025939-PA"/>
    </source>
</evidence>
<accession>A0A182MTJ7</accession>
<organism evidence="2 3">
    <name type="scientific">Anopheles culicifacies</name>
    <dbReference type="NCBI Taxonomy" id="139723"/>
    <lineage>
        <taxon>Eukaryota</taxon>
        <taxon>Metazoa</taxon>
        <taxon>Ecdysozoa</taxon>
        <taxon>Arthropoda</taxon>
        <taxon>Hexapoda</taxon>
        <taxon>Insecta</taxon>
        <taxon>Pterygota</taxon>
        <taxon>Neoptera</taxon>
        <taxon>Endopterygota</taxon>
        <taxon>Diptera</taxon>
        <taxon>Nematocera</taxon>
        <taxon>Culicoidea</taxon>
        <taxon>Culicidae</taxon>
        <taxon>Anophelinae</taxon>
        <taxon>Anopheles</taxon>
        <taxon>culicifacies species complex</taxon>
    </lineage>
</organism>
<keyword evidence="3" id="KW-1185">Reference proteome</keyword>